<proteinExistence type="predicted"/>
<accession>A0ABS2L541</accession>
<dbReference type="GO" id="GO:0032259">
    <property type="term" value="P:methylation"/>
    <property type="evidence" value="ECO:0007669"/>
    <property type="project" value="UniProtKB-KW"/>
</dbReference>
<dbReference type="CDD" id="cd02440">
    <property type="entry name" value="AdoMet_MTases"/>
    <property type="match status" value="1"/>
</dbReference>
<gene>
    <name evidence="2" type="ORF">JOE66_001205</name>
</gene>
<feature type="compositionally biased region" description="Low complexity" evidence="1">
    <location>
        <begin position="44"/>
        <end position="65"/>
    </location>
</feature>
<keyword evidence="2" id="KW-0808">Transferase</keyword>
<organism evidence="2 3">
    <name type="scientific">Subtercola frigoramans</name>
    <dbReference type="NCBI Taxonomy" id="120298"/>
    <lineage>
        <taxon>Bacteria</taxon>
        <taxon>Bacillati</taxon>
        <taxon>Actinomycetota</taxon>
        <taxon>Actinomycetes</taxon>
        <taxon>Micrococcales</taxon>
        <taxon>Microbacteriaceae</taxon>
        <taxon>Subtercola</taxon>
    </lineage>
</organism>
<evidence type="ECO:0000256" key="1">
    <source>
        <dbReference type="SAM" id="MobiDB-lite"/>
    </source>
</evidence>
<reference evidence="2 3" key="1">
    <citation type="submission" date="2021-01" db="EMBL/GenBank/DDBJ databases">
        <title>Sequencing the genomes of 1000 actinobacteria strains.</title>
        <authorList>
            <person name="Klenk H.-P."/>
        </authorList>
    </citation>
    <scope>NUCLEOTIDE SEQUENCE [LARGE SCALE GENOMIC DNA]</scope>
    <source>
        <strain evidence="2 3">DSM 13057</strain>
    </source>
</reference>
<dbReference type="Proteomes" id="UP000776164">
    <property type="component" value="Unassembled WGS sequence"/>
</dbReference>
<dbReference type="Pfam" id="PF13489">
    <property type="entry name" value="Methyltransf_23"/>
    <property type="match status" value="1"/>
</dbReference>
<protein>
    <submittedName>
        <fullName evidence="2">SAM-dependent methyltransferase</fullName>
    </submittedName>
</protein>
<dbReference type="GO" id="GO:0008168">
    <property type="term" value="F:methyltransferase activity"/>
    <property type="evidence" value="ECO:0007669"/>
    <property type="project" value="UniProtKB-KW"/>
</dbReference>
<dbReference type="InterPro" id="IPR029063">
    <property type="entry name" value="SAM-dependent_MTases_sf"/>
</dbReference>
<dbReference type="RefSeq" id="WP_307827074.1">
    <property type="nucleotide sequence ID" value="NZ_BAAAHT010000013.1"/>
</dbReference>
<comment type="caution">
    <text evidence="2">The sequence shown here is derived from an EMBL/GenBank/DDBJ whole genome shotgun (WGS) entry which is preliminary data.</text>
</comment>
<dbReference type="Gene3D" id="3.40.50.150">
    <property type="entry name" value="Vaccinia Virus protein VP39"/>
    <property type="match status" value="1"/>
</dbReference>
<dbReference type="EMBL" id="JAFBBU010000001">
    <property type="protein sequence ID" value="MBM7471571.1"/>
    <property type="molecule type" value="Genomic_DNA"/>
</dbReference>
<sequence length="251" mass="25900">MSITALVARTPAPVAPVATFGSGGGDPYARALRSEGRLRLVRQGAASGDADTASTSSSTDTTTTTTTTTLDIARWLANADATDMSLIEEGTGPLLDIGCGPGRMVRAASGVGYRALGIDVSQAAIDLASSSGASVLRASVFDELPLEGRWMTALLVDGNIGIGGDPSRLLARCAQLLAPAGCVLVEVENDPAADRNFDCTVISDDGHASDTFPWAEIGSHALASRSAQVGLRLVESWSRDGRSFCRLIPAH</sequence>
<evidence type="ECO:0000313" key="2">
    <source>
        <dbReference type="EMBL" id="MBM7471571.1"/>
    </source>
</evidence>
<name>A0ABS2L541_9MICO</name>
<keyword evidence="2" id="KW-0489">Methyltransferase</keyword>
<evidence type="ECO:0000313" key="3">
    <source>
        <dbReference type="Proteomes" id="UP000776164"/>
    </source>
</evidence>
<feature type="region of interest" description="Disordered" evidence="1">
    <location>
        <begin position="43"/>
        <end position="65"/>
    </location>
</feature>
<keyword evidence="3" id="KW-1185">Reference proteome</keyword>
<dbReference type="SUPFAM" id="SSF53335">
    <property type="entry name" value="S-adenosyl-L-methionine-dependent methyltransferases"/>
    <property type="match status" value="1"/>
</dbReference>